<dbReference type="AlphaFoldDB" id="A0A1R4K5F5"/>
<sequence>MREPPPGARGRDLVSERNRCLGLVDRPLSAERADLRAGGGLSSEVAPDATPTKWRFLSRNRVIAATAAATIVIESGWRSGTHNIADHAASLGRGLGTDHQRCLNRMPPPAPQDDAQARHHRQRSP</sequence>
<proteinExistence type="predicted"/>
<reference evidence="3 4" key="1">
    <citation type="submission" date="2017-02" db="EMBL/GenBank/DDBJ databases">
        <authorList>
            <person name="Peterson S.W."/>
        </authorList>
    </citation>
    <scope>NUCLEOTIDE SEQUENCE [LARGE SCALE GENOMIC DNA]</scope>
    <source>
        <strain evidence="3 4">B Mb 05.01</strain>
    </source>
</reference>
<feature type="region of interest" description="Disordered" evidence="1">
    <location>
        <begin position="96"/>
        <end position="125"/>
    </location>
</feature>
<dbReference type="GO" id="GO:0009294">
    <property type="term" value="P:DNA-mediated transformation"/>
    <property type="evidence" value="ECO:0007669"/>
    <property type="project" value="InterPro"/>
</dbReference>
<dbReference type="Pfam" id="PF02481">
    <property type="entry name" value="DNA_processg_A"/>
    <property type="match status" value="1"/>
</dbReference>
<dbReference type="Proteomes" id="UP000196320">
    <property type="component" value="Unassembled WGS sequence"/>
</dbReference>
<name>A0A1R4K5F5_9MICO</name>
<dbReference type="RefSeq" id="WP_256971617.1">
    <property type="nucleotide sequence ID" value="NZ_FUKO01000023.1"/>
</dbReference>
<evidence type="ECO:0000256" key="1">
    <source>
        <dbReference type="SAM" id="MobiDB-lite"/>
    </source>
</evidence>
<gene>
    <name evidence="3" type="ORF">FM104_10530</name>
</gene>
<protein>
    <submittedName>
        <fullName evidence="3">Rossmann fold nucleotide-binding protein Smf possibly involved in DNA uptake</fullName>
    </submittedName>
</protein>
<evidence type="ECO:0000259" key="2">
    <source>
        <dbReference type="Pfam" id="PF02481"/>
    </source>
</evidence>
<organism evidence="3 4">
    <name type="scientific">Microbacterium esteraromaticum</name>
    <dbReference type="NCBI Taxonomy" id="57043"/>
    <lineage>
        <taxon>Bacteria</taxon>
        <taxon>Bacillati</taxon>
        <taxon>Actinomycetota</taxon>
        <taxon>Actinomycetes</taxon>
        <taxon>Micrococcales</taxon>
        <taxon>Microbacteriaceae</taxon>
        <taxon>Microbacterium</taxon>
    </lineage>
</organism>
<dbReference type="EMBL" id="FUKO01000023">
    <property type="protein sequence ID" value="SJN39499.1"/>
    <property type="molecule type" value="Genomic_DNA"/>
</dbReference>
<dbReference type="InterPro" id="IPR057666">
    <property type="entry name" value="DrpA_SLOG"/>
</dbReference>
<feature type="domain" description="Smf/DprA SLOG" evidence="2">
    <location>
        <begin position="36"/>
        <end position="96"/>
    </location>
</feature>
<evidence type="ECO:0000313" key="3">
    <source>
        <dbReference type="EMBL" id="SJN39499.1"/>
    </source>
</evidence>
<keyword evidence="4" id="KW-1185">Reference proteome</keyword>
<dbReference type="Gene3D" id="3.40.50.450">
    <property type="match status" value="1"/>
</dbReference>
<evidence type="ECO:0000313" key="4">
    <source>
        <dbReference type="Proteomes" id="UP000196320"/>
    </source>
</evidence>
<accession>A0A1R4K5F5</accession>